<accession>A0ABW1ZQM8</accession>
<keyword evidence="2" id="KW-0812">Transmembrane</keyword>
<gene>
    <name evidence="3" type="ORF">ACFP90_22965</name>
</gene>
<keyword evidence="2" id="KW-1133">Transmembrane helix</keyword>
<keyword evidence="2" id="KW-0472">Membrane</keyword>
<protein>
    <submittedName>
        <fullName evidence="3">Uncharacterized protein</fullName>
    </submittedName>
</protein>
<evidence type="ECO:0000313" key="4">
    <source>
        <dbReference type="Proteomes" id="UP001596317"/>
    </source>
</evidence>
<reference evidence="4" key="1">
    <citation type="journal article" date="2019" name="Int. J. Syst. Evol. Microbiol.">
        <title>The Global Catalogue of Microorganisms (GCM) 10K type strain sequencing project: providing services to taxonomists for standard genome sequencing and annotation.</title>
        <authorList>
            <consortium name="The Broad Institute Genomics Platform"/>
            <consortium name="The Broad Institute Genome Sequencing Center for Infectious Disease"/>
            <person name="Wu L."/>
            <person name="Ma J."/>
        </authorList>
    </citation>
    <scope>NUCLEOTIDE SEQUENCE [LARGE SCALE GENOMIC DNA]</scope>
    <source>
        <strain evidence="4">CCUG 63830</strain>
    </source>
</reference>
<dbReference type="Proteomes" id="UP001596317">
    <property type="component" value="Unassembled WGS sequence"/>
</dbReference>
<dbReference type="EMBL" id="JBHSWB010000002">
    <property type="protein sequence ID" value="MFC6662908.1"/>
    <property type="molecule type" value="Genomic_DNA"/>
</dbReference>
<evidence type="ECO:0000256" key="2">
    <source>
        <dbReference type="SAM" id="Phobius"/>
    </source>
</evidence>
<organism evidence="3 4">
    <name type="scientific">Deinococcus multiflagellatus</name>
    <dbReference type="NCBI Taxonomy" id="1656887"/>
    <lineage>
        <taxon>Bacteria</taxon>
        <taxon>Thermotogati</taxon>
        <taxon>Deinococcota</taxon>
        <taxon>Deinococci</taxon>
        <taxon>Deinococcales</taxon>
        <taxon>Deinococcaceae</taxon>
        <taxon>Deinococcus</taxon>
    </lineage>
</organism>
<evidence type="ECO:0000256" key="1">
    <source>
        <dbReference type="SAM" id="MobiDB-lite"/>
    </source>
</evidence>
<comment type="caution">
    <text evidence="3">The sequence shown here is derived from an EMBL/GenBank/DDBJ whole genome shotgun (WGS) entry which is preliminary data.</text>
</comment>
<feature type="region of interest" description="Disordered" evidence="1">
    <location>
        <begin position="1"/>
        <end position="24"/>
    </location>
</feature>
<dbReference type="RefSeq" id="WP_380058826.1">
    <property type="nucleotide sequence ID" value="NZ_JBHSWB010000002.1"/>
</dbReference>
<feature type="transmembrane region" description="Helical" evidence="2">
    <location>
        <begin position="117"/>
        <end position="137"/>
    </location>
</feature>
<name>A0ABW1ZQM8_9DEIO</name>
<keyword evidence="4" id="KW-1185">Reference proteome</keyword>
<proteinExistence type="predicted"/>
<evidence type="ECO:0000313" key="3">
    <source>
        <dbReference type="EMBL" id="MFC6662908.1"/>
    </source>
</evidence>
<feature type="transmembrane region" description="Helical" evidence="2">
    <location>
        <begin position="94"/>
        <end position="111"/>
    </location>
</feature>
<sequence>MPALWRPQGGHHVHPSSPYPPSGGFSDLGGAVRHAARHLAEQQAFRQLGLVEADRRTRDLPAGFPCDGCQTATVAQPGFCARCTAPITRKDAGTGRAFAGLVLVFMVSGSFDQYKTLAAAPLSLWLLLGLSVLLMVWGRSAPATAPPWPG</sequence>